<evidence type="ECO:0000259" key="2">
    <source>
        <dbReference type="Pfam" id="PF13725"/>
    </source>
</evidence>
<feature type="domain" description="Possible tRNA binding" evidence="2">
    <location>
        <begin position="1"/>
        <end position="44"/>
    </location>
</feature>
<dbReference type="Pfam" id="PF13725">
    <property type="entry name" value="tRNA_bind_2"/>
    <property type="match status" value="1"/>
</dbReference>
<dbReference type="EMBL" id="JAACJJ010000042">
    <property type="protein sequence ID" value="KAF5316778.1"/>
    <property type="molecule type" value="Genomic_DNA"/>
</dbReference>
<dbReference type="OrthoDB" id="10067491at2759"/>
<keyword evidence="4" id="KW-1185">Reference proteome</keyword>
<feature type="compositionally biased region" description="Basic residues" evidence="1">
    <location>
        <begin position="88"/>
        <end position="100"/>
    </location>
</feature>
<accession>A0A8H5B648</accession>
<organism evidence="3 4">
    <name type="scientific">Psilocybe cf. subviscida</name>
    <dbReference type="NCBI Taxonomy" id="2480587"/>
    <lineage>
        <taxon>Eukaryota</taxon>
        <taxon>Fungi</taxon>
        <taxon>Dikarya</taxon>
        <taxon>Basidiomycota</taxon>
        <taxon>Agaricomycotina</taxon>
        <taxon>Agaricomycetes</taxon>
        <taxon>Agaricomycetidae</taxon>
        <taxon>Agaricales</taxon>
        <taxon>Agaricineae</taxon>
        <taxon>Strophariaceae</taxon>
        <taxon>Psilocybe</taxon>
    </lineage>
</organism>
<comment type="caution">
    <text evidence="3">The sequence shown here is derived from an EMBL/GenBank/DDBJ whole genome shotgun (WGS) entry which is preliminary data.</text>
</comment>
<proteinExistence type="predicted"/>
<dbReference type="AlphaFoldDB" id="A0A8H5B648"/>
<gene>
    <name evidence="3" type="ORF">D9619_006523</name>
</gene>
<sequence length="100" mass="10939">MEVELDQAGSEVTNVMRERQKDMISSFDLKKFAIDDSQMDWSLAEAQVAKPGKSTVVSVKSTQTAVQKRKVDEAPEAAATSNTGGKDKKTRRGGNKKAKH</sequence>
<reference evidence="3 4" key="1">
    <citation type="journal article" date="2020" name="ISME J.">
        <title>Uncovering the hidden diversity of litter-decomposition mechanisms in mushroom-forming fungi.</title>
        <authorList>
            <person name="Floudas D."/>
            <person name="Bentzer J."/>
            <person name="Ahren D."/>
            <person name="Johansson T."/>
            <person name="Persson P."/>
            <person name="Tunlid A."/>
        </authorList>
    </citation>
    <scope>NUCLEOTIDE SEQUENCE [LARGE SCALE GENOMIC DNA]</scope>
    <source>
        <strain evidence="3 4">CBS 101986</strain>
    </source>
</reference>
<protein>
    <recommendedName>
        <fullName evidence="2">Possible tRNA binding domain-containing protein</fullName>
    </recommendedName>
</protein>
<feature type="region of interest" description="Disordered" evidence="1">
    <location>
        <begin position="51"/>
        <end position="100"/>
    </location>
</feature>
<feature type="compositionally biased region" description="Polar residues" evidence="1">
    <location>
        <begin position="55"/>
        <end position="66"/>
    </location>
</feature>
<dbReference type="InterPro" id="IPR027992">
    <property type="entry name" value="tRNA_bind_dom"/>
</dbReference>
<dbReference type="Proteomes" id="UP000567179">
    <property type="component" value="Unassembled WGS sequence"/>
</dbReference>
<evidence type="ECO:0000256" key="1">
    <source>
        <dbReference type="SAM" id="MobiDB-lite"/>
    </source>
</evidence>
<evidence type="ECO:0000313" key="3">
    <source>
        <dbReference type="EMBL" id="KAF5316778.1"/>
    </source>
</evidence>
<evidence type="ECO:0000313" key="4">
    <source>
        <dbReference type="Proteomes" id="UP000567179"/>
    </source>
</evidence>
<name>A0A8H5B648_9AGAR</name>